<feature type="chain" id="PRO_5026715299" description="Ig-like domain-containing protein" evidence="2">
    <location>
        <begin position="21"/>
        <end position="272"/>
    </location>
</feature>
<keyword evidence="4" id="KW-1185">Reference proteome</keyword>
<dbReference type="Proteomes" id="UP000507470">
    <property type="component" value="Unassembled WGS sequence"/>
</dbReference>
<dbReference type="AlphaFoldDB" id="A0A6J8BGC9"/>
<feature type="signal peptide" evidence="2">
    <location>
        <begin position="1"/>
        <end position="20"/>
    </location>
</feature>
<name>A0A6J8BGC9_MYTCO</name>
<sequence length="272" mass="31198">MRKVYEVVILFLFSLGPVSSMVNWYVQSPKIVFGGHVTLFCNTSTVRNSCKGCPTSWFGGENFKVLSYNGFTASSSKYSLTTAADGFGITIKDFTENDLIYPYKCSYGFHSFVKHLTLDKNYEYQPSKDEIKTKHATYNSMLYVEVHLKKAHPEPNCTAIFNKKDITSELNNSSRQIGLFYSVKLRLNITIKGYSCKGRLQMLCRIGSKNLRVFDNYVSYTCHDVLITTKEMKKYPVILILLPLLLVLLLPCVCCLRVKDMRDNILRQCIQW</sequence>
<accession>A0A6J8BGC9</accession>
<keyword evidence="1" id="KW-0472">Membrane</keyword>
<dbReference type="EMBL" id="CACVKT020003003">
    <property type="protein sequence ID" value="CAC5381147.1"/>
    <property type="molecule type" value="Genomic_DNA"/>
</dbReference>
<evidence type="ECO:0000313" key="3">
    <source>
        <dbReference type="EMBL" id="CAC5381147.1"/>
    </source>
</evidence>
<evidence type="ECO:0000256" key="2">
    <source>
        <dbReference type="SAM" id="SignalP"/>
    </source>
</evidence>
<evidence type="ECO:0008006" key="5">
    <source>
        <dbReference type="Google" id="ProtNLM"/>
    </source>
</evidence>
<evidence type="ECO:0000313" key="4">
    <source>
        <dbReference type="Proteomes" id="UP000507470"/>
    </source>
</evidence>
<feature type="transmembrane region" description="Helical" evidence="1">
    <location>
        <begin position="235"/>
        <end position="258"/>
    </location>
</feature>
<evidence type="ECO:0000256" key="1">
    <source>
        <dbReference type="SAM" id="Phobius"/>
    </source>
</evidence>
<protein>
    <recommendedName>
        <fullName evidence="5">Ig-like domain-containing protein</fullName>
    </recommendedName>
</protein>
<proteinExistence type="predicted"/>
<dbReference type="OrthoDB" id="6164888at2759"/>
<keyword evidence="1" id="KW-0812">Transmembrane</keyword>
<keyword evidence="2" id="KW-0732">Signal</keyword>
<reference evidence="3 4" key="1">
    <citation type="submission" date="2020-06" db="EMBL/GenBank/DDBJ databases">
        <authorList>
            <person name="Li R."/>
            <person name="Bekaert M."/>
        </authorList>
    </citation>
    <scope>NUCLEOTIDE SEQUENCE [LARGE SCALE GENOMIC DNA]</scope>
    <source>
        <strain evidence="4">wild</strain>
    </source>
</reference>
<keyword evidence="1" id="KW-1133">Transmembrane helix</keyword>
<organism evidence="3 4">
    <name type="scientific">Mytilus coruscus</name>
    <name type="common">Sea mussel</name>
    <dbReference type="NCBI Taxonomy" id="42192"/>
    <lineage>
        <taxon>Eukaryota</taxon>
        <taxon>Metazoa</taxon>
        <taxon>Spiralia</taxon>
        <taxon>Lophotrochozoa</taxon>
        <taxon>Mollusca</taxon>
        <taxon>Bivalvia</taxon>
        <taxon>Autobranchia</taxon>
        <taxon>Pteriomorphia</taxon>
        <taxon>Mytilida</taxon>
        <taxon>Mytiloidea</taxon>
        <taxon>Mytilidae</taxon>
        <taxon>Mytilinae</taxon>
        <taxon>Mytilus</taxon>
    </lineage>
</organism>
<gene>
    <name evidence="3" type="ORF">MCOR_17057</name>
</gene>